<reference evidence="1 2" key="1">
    <citation type="submission" date="2016-10" db="EMBL/GenBank/DDBJ databases">
        <authorList>
            <person name="de Groot N.N."/>
        </authorList>
    </citation>
    <scope>NUCLEOTIDE SEQUENCE [LARGE SCALE GENOMIC DNA]</scope>
    <source>
        <strain evidence="1 2">CPCC 202699</strain>
    </source>
</reference>
<evidence type="ECO:0000313" key="2">
    <source>
        <dbReference type="Proteomes" id="UP000199515"/>
    </source>
</evidence>
<evidence type="ECO:0000313" key="1">
    <source>
        <dbReference type="EMBL" id="SDY18546.1"/>
    </source>
</evidence>
<organism evidence="1 2">
    <name type="scientific">Amycolatopsis xylanica</name>
    <dbReference type="NCBI Taxonomy" id="589385"/>
    <lineage>
        <taxon>Bacteria</taxon>
        <taxon>Bacillati</taxon>
        <taxon>Actinomycetota</taxon>
        <taxon>Actinomycetes</taxon>
        <taxon>Pseudonocardiales</taxon>
        <taxon>Pseudonocardiaceae</taxon>
        <taxon>Amycolatopsis</taxon>
    </lineage>
</organism>
<gene>
    <name evidence="1" type="ORF">SAMN05421504_104807</name>
</gene>
<protein>
    <recommendedName>
        <fullName evidence="3">JAB domain-containing protein</fullName>
    </recommendedName>
</protein>
<dbReference type="RefSeq" id="WP_091291849.1">
    <property type="nucleotide sequence ID" value="NZ_FNON01000004.1"/>
</dbReference>
<dbReference type="SUPFAM" id="SSF102712">
    <property type="entry name" value="JAB1/MPN domain"/>
    <property type="match status" value="1"/>
</dbReference>
<dbReference type="AlphaFoldDB" id="A0A1H3HSQ9"/>
<dbReference type="Proteomes" id="UP000199515">
    <property type="component" value="Unassembled WGS sequence"/>
</dbReference>
<evidence type="ECO:0008006" key="3">
    <source>
        <dbReference type="Google" id="ProtNLM"/>
    </source>
</evidence>
<sequence length="204" mass="22685">MSIVLEVAPEYGLIDQSVVLLSERSLHDFLRAAKTEYAAITADEPRPCFAVLIGQSAGSSYVVEEIAFGRNARCSTPAATEEFASAIVPRFGSAYENPVRAWWLDPADLLRISRQADEMGAEILGSIHLHPDWHRLGPESERCRPLSEHPTPMDEYVFGNSGWPVNVVCYLERRHGAFYYTLAAWSADCDPIPLRVSAPIPEPR</sequence>
<dbReference type="OrthoDB" id="4110317at2"/>
<dbReference type="Gene3D" id="3.40.140.10">
    <property type="entry name" value="Cytidine Deaminase, domain 2"/>
    <property type="match status" value="1"/>
</dbReference>
<proteinExistence type="predicted"/>
<dbReference type="STRING" id="589385.SAMN05421504_104807"/>
<accession>A0A1H3HSQ9</accession>
<name>A0A1H3HSQ9_9PSEU</name>
<dbReference type="EMBL" id="FNON01000004">
    <property type="protein sequence ID" value="SDY18546.1"/>
    <property type="molecule type" value="Genomic_DNA"/>
</dbReference>
<keyword evidence="2" id="KW-1185">Reference proteome</keyword>